<feature type="chain" id="PRO_5003440384" evidence="1">
    <location>
        <begin position="24"/>
        <end position="92"/>
    </location>
</feature>
<reference evidence="3" key="1">
    <citation type="journal article" date="2011" name="PLoS Genet.">
        <title>Genomic analysis of the necrotrophic fungal pathogens Sclerotinia sclerotiorum and Botrytis cinerea.</title>
        <authorList>
            <person name="Amselem J."/>
            <person name="Cuomo C.A."/>
            <person name="van Kan J.A."/>
            <person name="Viaud M."/>
            <person name="Benito E.P."/>
            <person name="Couloux A."/>
            <person name="Coutinho P.M."/>
            <person name="de Vries R.P."/>
            <person name="Dyer P.S."/>
            <person name="Fillinger S."/>
            <person name="Fournier E."/>
            <person name="Gout L."/>
            <person name="Hahn M."/>
            <person name="Kohn L."/>
            <person name="Lapalu N."/>
            <person name="Plummer K.M."/>
            <person name="Pradier J.M."/>
            <person name="Quevillon E."/>
            <person name="Sharon A."/>
            <person name="Simon A."/>
            <person name="ten Have A."/>
            <person name="Tudzynski B."/>
            <person name="Tudzynski P."/>
            <person name="Wincker P."/>
            <person name="Andrew M."/>
            <person name="Anthouard V."/>
            <person name="Beever R.E."/>
            <person name="Beffa R."/>
            <person name="Benoit I."/>
            <person name="Bouzid O."/>
            <person name="Brault B."/>
            <person name="Chen Z."/>
            <person name="Choquer M."/>
            <person name="Collemare J."/>
            <person name="Cotton P."/>
            <person name="Danchin E.G."/>
            <person name="Da Silva C."/>
            <person name="Gautier A."/>
            <person name="Giraud C."/>
            <person name="Giraud T."/>
            <person name="Gonzalez C."/>
            <person name="Grossetete S."/>
            <person name="Guldener U."/>
            <person name="Henrissat B."/>
            <person name="Howlett B.J."/>
            <person name="Kodira C."/>
            <person name="Kretschmer M."/>
            <person name="Lappartient A."/>
            <person name="Leroch M."/>
            <person name="Levis C."/>
            <person name="Mauceli E."/>
            <person name="Neuveglise C."/>
            <person name="Oeser B."/>
            <person name="Pearson M."/>
            <person name="Poulain J."/>
            <person name="Poussereau N."/>
            <person name="Quesneville H."/>
            <person name="Rascle C."/>
            <person name="Schumacher J."/>
            <person name="Segurens B."/>
            <person name="Sexton A."/>
            <person name="Silva E."/>
            <person name="Sirven C."/>
            <person name="Soanes D.M."/>
            <person name="Talbot N.J."/>
            <person name="Templeton M."/>
            <person name="Yandava C."/>
            <person name="Yarden O."/>
            <person name="Zeng Q."/>
            <person name="Rollins J.A."/>
            <person name="Lebrun M.H."/>
            <person name="Dickman M."/>
        </authorList>
    </citation>
    <scope>NUCLEOTIDE SEQUENCE [LARGE SCALE GENOMIC DNA]</scope>
    <source>
        <strain evidence="3">T4</strain>
    </source>
</reference>
<organism evidence="2 3">
    <name type="scientific">Botryotinia fuckeliana (strain T4)</name>
    <name type="common">Noble rot fungus</name>
    <name type="synonym">Botrytis cinerea</name>
    <dbReference type="NCBI Taxonomy" id="999810"/>
    <lineage>
        <taxon>Eukaryota</taxon>
        <taxon>Fungi</taxon>
        <taxon>Dikarya</taxon>
        <taxon>Ascomycota</taxon>
        <taxon>Pezizomycotina</taxon>
        <taxon>Leotiomycetes</taxon>
        <taxon>Helotiales</taxon>
        <taxon>Sclerotiniaceae</taxon>
        <taxon>Botrytis</taxon>
    </lineage>
</organism>
<evidence type="ECO:0000313" key="2">
    <source>
        <dbReference type="EMBL" id="CCD49468.1"/>
    </source>
</evidence>
<dbReference type="Proteomes" id="UP000008177">
    <property type="component" value="Unplaced contigs"/>
</dbReference>
<proteinExistence type="predicted"/>
<keyword evidence="1" id="KW-0732">Signal</keyword>
<protein>
    <submittedName>
        <fullName evidence="2">Uncharacterized protein</fullName>
    </submittedName>
</protein>
<dbReference type="AlphaFoldDB" id="G2YC27"/>
<dbReference type="EMBL" id="FQ790314">
    <property type="protein sequence ID" value="CCD49468.1"/>
    <property type="molecule type" value="Genomic_DNA"/>
</dbReference>
<dbReference type="InParanoid" id="G2YC27"/>
<sequence length="92" mass="10378">MAVLVVSGLFVCIHLSLWSLVLGYQGQDETLFSPSMQLQTRKRHPSQIERKAALKLNDEEFRNATSRQGTFQYAGKATGQGIIFSFYRVPNV</sequence>
<feature type="signal peptide" evidence="1">
    <location>
        <begin position="1"/>
        <end position="23"/>
    </location>
</feature>
<dbReference type="HOGENOM" id="CLU_2413017_0_0_1"/>
<evidence type="ECO:0000256" key="1">
    <source>
        <dbReference type="SAM" id="SignalP"/>
    </source>
</evidence>
<accession>G2YC27</accession>
<gene>
    <name evidence="2" type="ORF">BofuT4_uP099780.1</name>
</gene>
<evidence type="ECO:0000313" key="3">
    <source>
        <dbReference type="Proteomes" id="UP000008177"/>
    </source>
</evidence>
<name>G2YC27_BOTF4</name>